<evidence type="ECO:0000259" key="4">
    <source>
        <dbReference type="PROSITE" id="PS50932"/>
    </source>
</evidence>
<gene>
    <name evidence="6" type="primary">malR_2</name>
    <name evidence="6" type="ORF">JIR001_21280</name>
</gene>
<dbReference type="InterPro" id="IPR001387">
    <property type="entry name" value="Cro/C1-type_HTH"/>
</dbReference>
<dbReference type="InterPro" id="IPR028082">
    <property type="entry name" value="Peripla_BP_I"/>
</dbReference>
<dbReference type="EMBL" id="AP024601">
    <property type="protein sequence ID" value="BCU82345.1"/>
    <property type="molecule type" value="Genomic_DNA"/>
</dbReference>
<sequence length="340" mass="37609">MATIKDVAKKAGVSPSTVSRVIAGSNRISQETKERVRRAMEQLGYVPNAIARSLARSNTHTIGFTMCRREDQVFSNPFFPEAIRGMSAVAQEKDYNILLSISLTPEEELKKCLQLVRERRVDGLILSTSRVRDPLIEALVKEDAPFVVIGRSADQPVRSVNNDNVKAGYQATLHLLDQGYRHIAYISGPQNLVVSVDRLTGYKQALIERGIPVVPERIEVAEISEEGGTQAMYHLREKGVPFDAVVAADDLLALGALRFAHEQGVHVPNELGIVGFNDTPIMSYTHPPLTSVRILSYQLGVEAMELLLEGLEHPEKAQTKKEILLPSELIVRKSSCPDRP</sequence>
<dbReference type="Pfam" id="PF13377">
    <property type="entry name" value="Peripla_BP_3"/>
    <property type="match status" value="1"/>
</dbReference>
<keyword evidence="1" id="KW-0805">Transcription regulation</keyword>
<dbReference type="KEGG" id="pabs:JIR001_21280"/>
<dbReference type="PRINTS" id="PR00036">
    <property type="entry name" value="HTHLACI"/>
</dbReference>
<dbReference type="InterPro" id="IPR010982">
    <property type="entry name" value="Lambda_DNA-bd_dom_sf"/>
</dbReference>
<dbReference type="GO" id="GO:0003700">
    <property type="term" value="F:DNA-binding transcription factor activity"/>
    <property type="evidence" value="ECO:0007669"/>
    <property type="project" value="TreeGrafter"/>
</dbReference>
<evidence type="ECO:0000256" key="2">
    <source>
        <dbReference type="ARBA" id="ARBA00023125"/>
    </source>
</evidence>
<dbReference type="RefSeq" id="WP_212772692.1">
    <property type="nucleotide sequence ID" value="NZ_AP024601.1"/>
</dbReference>
<dbReference type="Gene3D" id="3.40.50.2300">
    <property type="match status" value="2"/>
</dbReference>
<protein>
    <submittedName>
        <fullName evidence="6">LacI family transcriptional regulator</fullName>
    </submittedName>
</protein>
<evidence type="ECO:0000313" key="7">
    <source>
        <dbReference type="Proteomes" id="UP000677436"/>
    </source>
</evidence>
<reference evidence="6" key="2">
    <citation type="journal article" date="2021" name="Microbiol. Resour. Announc.">
        <title>Complete Genome Sequence of Polycladomyces abyssicola JIR-001T, Isolated from Hemipelagic Sediment in Deep Seawater.</title>
        <authorList>
            <person name="Tsubouchi T."/>
            <person name="Kaneko Y."/>
        </authorList>
    </citation>
    <scope>NUCLEOTIDE SEQUENCE</scope>
    <source>
        <strain evidence="6">JIR-001</strain>
    </source>
</reference>
<dbReference type="InterPro" id="IPR046335">
    <property type="entry name" value="LacI/GalR-like_sensor"/>
</dbReference>
<dbReference type="SUPFAM" id="SSF53822">
    <property type="entry name" value="Periplasmic binding protein-like I"/>
    <property type="match status" value="1"/>
</dbReference>
<dbReference type="PROSITE" id="PS00356">
    <property type="entry name" value="HTH_LACI_1"/>
    <property type="match status" value="1"/>
</dbReference>
<feature type="domain" description="HTH lacI-type" evidence="4">
    <location>
        <begin position="2"/>
        <end position="56"/>
    </location>
</feature>
<dbReference type="Pfam" id="PF00356">
    <property type="entry name" value="LacI"/>
    <property type="match status" value="1"/>
</dbReference>
<organism evidence="6 7">
    <name type="scientific">Polycladomyces abyssicola</name>
    <dbReference type="NCBI Taxonomy" id="1125966"/>
    <lineage>
        <taxon>Bacteria</taxon>
        <taxon>Bacillati</taxon>
        <taxon>Bacillota</taxon>
        <taxon>Bacilli</taxon>
        <taxon>Bacillales</taxon>
        <taxon>Thermoactinomycetaceae</taxon>
        <taxon>Polycladomyces</taxon>
    </lineage>
</organism>
<keyword evidence="3" id="KW-0804">Transcription</keyword>
<dbReference type="Gene3D" id="1.10.260.40">
    <property type="entry name" value="lambda repressor-like DNA-binding domains"/>
    <property type="match status" value="1"/>
</dbReference>
<evidence type="ECO:0000256" key="3">
    <source>
        <dbReference type="ARBA" id="ARBA00023163"/>
    </source>
</evidence>
<reference evidence="6" key="1">
    <citation type="journal article" date="2013" name="Int. J. Syst. Evol. Microbiol.">
        <title>Polycladomyces abyssicola gen. nov., sp. nov., a thermophilic filamentous bacterium isolated from hemipelagic sediment.</title>
        <authorList>
            <person name="Tsubouchi T."/>
            <person name="Shimane Y."/>
            <person name="Mori K."/>
            <person name="Usui K."/>
            <person name="Hiraki T."/>
            <person name="Tame A."/>
            <person name="Uematsu K."/>
            <person name="Maruyama T."/>
            <person name="Hatada Y."/>
        </authorList>
    </citation>
    <scope>NUCLEOTIDE SEQUENCE</scope>
    <source>
        <strain evidence="6">JIR-001</strain>
    </source>
</reference>
<dbReference type="PANTHER" id="PTHR30146:SF109">
    <property type="entry name" value="HTH-TYPE TRANSCRIPTIONAL REGULATOR GALS"/>
    <property type="match status" value="1"/>
</dbReference>
<dbReference type="InterPro" id="IPR000843">
    <property type="entry name" value="HTH_LacI"/>
</dbReference>
<dbReference type="PROSITE" id="PS50932">
    <property type="entry name" value="HTH_LACI_2"/>
    <property type="match status" value="1"/>
</dbReference>
<dbReference type="SUPFAM" id="SSF47413">
    <property type="entry name" value="lambda repressor-like DNA-binding domains"/>
    <property type="match status" value="1"/>
</dbReference>
<dbReference type="GO" id="GO:0000976">
    <property type="term" value="F:transcription cis-regulatory region binding"/>
    <property type="evidence" value="ECO:0007669"/>
    <property type="project" value="TreeGrafter"/>
</dbReference>
<dbReference type="PANTHER" id="PTHR30146">
    <property type="entry name" value="LACI-RELATED TRANSCRIPTIONAL REPRESSOR"/>
    <property type="match status" value="1"/>
</dbReference>
<dbReference type="Proteomes" id="UP000677436">
    <property type="component" value="Chromosome"/>
</dbReference>
<evidence type="ECO:0000256" key="1">
    <source>
        <dbReference type="ARBA" id="ARBA00023015"/>
    </source>
</evidence>
<dbReference type="PROSITE" id="PS50943">
    <property type="entry name" value="HTH_CROC1"/>
    <property type="match status" value="1"/>
</dbReference>
<dbReference type="CDD" id="cd01392">
    <property type="entry name" value="HTH_LacI"/>
    <property type="match status" value="1"/>
</dbReference>
<name>A0A8D5UI94_9BACL</name>
<feature type="domain" description="HTH cro/C1-type" evidence="5">
    <location>
        <begin position="3"/>
        <end position="46"/>
    </location>
</feature>
<evidence type="ECO:0000259" key="5">
    <source>
        <dbReference type="PROSITE" id="PS50943"/>
    </source>
</evidence>
<keyword evidence="7" id="KW-1185">Reference proteome</keyword>
<proteinExistence type="predicted"/>
<evidence type="ECO:0000313" key="6">
    <source>
        <dbReference type="EMBL" id="BCU82345.1"/>
    </source>
</evidence>
<dbReference type="AlphaFoldDB" id="A0A8D5UI94"/>
<keyword evidence="2" id="KW-0238">DNA-binding</keyword>
<dbReference type="SMART" id="SM00354">
    <property type="entry name" value="HTH_LACI"/>
    <property type="match status" value="1"/>
</dbReference>
<dbReference type="CDD" id="cd06294">
    <property type="entry name" value="PBP1_MalR-like"/>
    <property type="match status" value="1"/>
</dbReference>
<accession>A0A8D5UI94</accession>